<reference evidence="1 2" key="1">
    <citation type="journal article" date="2023" name="Hortic Res">
        <title>Pangenome of water caltrop reveals structural variations and asymmetric subgenome divergence after allopolyploidization.</title>
        <authorList>
            <person name="Zhang X."/>
            <person name="Chen Y."/>
            <person name="Wang L."/>
            <person name="Yuan Y."/>
            <person name="Fang M."/>
            <person name="Shi L."/>
            <person name="Lu R."/>
            <person name="Comes H.P."/>
            <person name="Ma Y."/>
            <person name="Chen Y."/>
            <person name="Huang G."/>
            <person name="Zhou Y."/>
            <person name="Zheng Z."/>
            <person name="Qiu Y."/>
        </authorList>
    </citation>
    <scope>NUCLEOTIDE SEQUENCE [LARGE SCALE GENOMIC DNA]</scope>
    <source>
        <tissue evidence="1">Roots</tissue>
    </source>
</reference>
<dbReference type="EMBL" id="JAXIOK010000022">
    <property type="protein sequence ID" value="KAK4744720.1"/>
    <property type="molecule type" value="Genomic_DNA"/>
</dbReference>
<name>A0AAN7GKG7_9MYRT</name>
<organism evidence="1 2">
    <name type="scientific">Trapa incisa</name>
    <dbReference type="NCBI Taxonomy" id="236973"/>
    <lineage>
        <taxon>Eukaryota</taxon>
        <taxon>Viridiplantae</taxon>
        <taxon>Streptophyta</taxon>
        <taxon>Embryophyta</taxon>
        <taxon>Tracheophyta</taxon>
        <taxon>Spermatophyta</taxon>
        <taxon>Magnoliopsida</taxon>
        <taxon>eudicotyledons</taxon>
        <taxon>Gunneridae</taxon>
        <taxon>Pentapetalae</taxon>
        <taxon>rosids</taxon>
        <taxon>malvids</taxon>
        <taxon>Myrtales</taxon>
        <taxon>Lythraceae</taxon>
        <taxon>Trapa</taxon>
    </lineage>
</organism>
<dbReference type="Pfam" id="PF09713">
    <property type="entry name" value="A_thal_3526"/>
    <property type="match status" value="1"/>
</dbReference>
<evidence type="ECO:0000313" key="2">
    <source>
        <dbReference type="Proteomes" id="UP001345219"/>
    </source>
</evidence>
<dbReference type="InterPro" id="IPR006476">
    <property type="entry name" value="CHP01589_pln"/>
</dbReference>
<dbReference type="PANTHER" id="PTHR31871">
    <property type="entry name" value="OS02G0137100 PROTEIN"/>
    <property type="match status" value="1"/>
</dbReference>
<proteinExistence type="predicted"/>
<protein>
    <submittedName>
        <fullName evidence="1">Uncharacterized protein</fullName>
    </submittedName>
</protein>
<sequence length="430" mass="48302">MSTRESRIVIAMESSTGSRRWRRPQRRRKKKVLYGFRRNPGLGYRGHCASRSNRKLVWGPPASYVATTSNLPKFCPPIDRPNKFSKDKRCVKKRQRKLEGSWQDQIELYSDQIAAVESFRILAVQNLIERCLQLYMNQKEVVQTLLVQAKIEPDFTELVWQKLEEQNQDFFKAYYLRLMLKYQITEFNKLLEQQVQFMHQVYSTGASPMPTGNGTHIPRTSHNLVSYPENHGLAVKPEKIQHPAGPSSTNAFMNDGASLHATMPSAVGMSAHVNRIDVPANVISSQNSDTVLMQGINGGIIKTENGYTRVSPYTFGAESNVLAPRSAIGDMSVASFSSVESTSQPLNEPLLDADNSSFGFLGQIPRNFSLSDLTADFSQSSDILESYVRSPFLATDADHFLDACERGEQGSVRRLDPISEGLSYEDFGNK</sequence>
<dbReference type="Proteomes" id="UP001345219">
    <property type="component" value="Chromosome 9"/>
</dbReference>
<evidence type="ECO:0000313" key="1">
    <source>
        <dbReference type="EMBL" id="KAK4744720.1"/>
    </source>
</evidence>
<dbReference type="AlphaFoldDB" id="A0AAN7GKG7"/>
<dbReference type="NCBIfam" id="TIGR01589">
    <property type="entry name" value="A_thal_3526"/>
    <property type="match status" value="1"/>
</dbReference>
<gene>
    <name evidence="1" type="ORF">SAY87_011032</name>
</gene>
<comment type="caution">
    <text evidence="1">The sequence shown here is derived from an EMBL/GenBank/DDBJ whole genome shotgun (WGS) entry which is preliminary data.</text>
</comment>
<keyword evidence="2" id="KW-1185">Reference proteome</keyword>
<dbReference type="PANTHER" id="PTHR31871:SF1">
    <property type="entry name" value="HISTIDINE-TRNA LIGASE"/>
    <property type="match status" value="1"/>
</dbReference>
<accession>A0AAN7GKG7</accession>